<name>A0AAE0KU30_9CHLO</name>
<feature type="coiled-coil region" evidence="1">
    <location>
        <begin position="65"/>
        <end position="107"/>
    </location>
</feature>
<dbReference type="EMBL" id="LGRX02017428">
    <property type="protein sequence ID" value="KAK3260778.1"/>
    <property type="molecule type" value="Genomic_DNA"/>
</dbReference>
<comment type="caution">
    <text evidence="3">The sequence shown here is derived from an EMBL/GenBank/DDBJ whole genome shotgun (WGS) entry which is preliminary data.</text>
</comment>
<evidence type="ECO:0000313" key="3">
    <source>
        <dbReference type="EMBL" id="KAK3260778.1"/>
    </source>
</evidence>
<keyword evidence="4" id="KW-1185">Reference proteome</keyword>
<dbReference type="AlphaFoldDB" id="A0AAE0KU30"/>
<organism evidence="3 4">
    <name type="scientific">Cymbomonas tetramitiformis</name>
    <dbReference type="NCBI Taxonomy" id="36881"/>
    <lineage>
        <taxon>Eukaryota</taxon>
        <taxon>Viridiplantae</taxon>
        <taxon>Chlorophyta</taxon>
        <taxon>Pyramimonadophyceae</taxon>
        <taxon>Pyramimonadales</taxon>
        <taxon>Pyramimonadaceae</taxon>
        <taxon>Cymbomonas</taxon>
    </lineage>
</organism>
<proteinExistence type="predicted"/>
<accession>A0AAE0KU30</accession>
<feature type="compositionally biased region" description="Acidic residues" evidence="2">
    <location>
        <begin position="1"/>
        <end position="35"/>
    </location>
</feature>
<dbReference type="Proteomes" id="UP001190700">
    <property type="component" value="Unassembled WGS sequence"/>
</dbReference>
<sequence length="181" mass="20322">MADTSEAGEGENSQGDDDEGGDEEEAEGGDDEEDQAYERMNDGFNITNEEDGEREEKFDALGAELEEEESNDKKAVEKLAKKREEQLKELEVEKEAKKKDKKARQRVDGDTIMFAMGGIAALNAINQQALKTKLKVYKYMPGFVKLDGNRLTKMRGNTPIASGHLYTTLSRYLNKPTLDYK</sequence>
<feature type="region of interest" description="Disordered" evidence="2">
    <location>
        <begin position="1"/>
        <end position="55"/>
    </location>
</feature>
<keyword evidence="1" id="KW-0175">Coiled coil</keyword>
<evidence type="ECO:0000313" key="4">
    <source>
        <dbReference type="Proteomes" id="UP001190700"/>
    </source>
</evidence>
<evidence type="ECO:0000256" key="1">
    <source>
        <dbReference type="SAM" id="Coils"/>
    </source>
</evidence>
<reference evidence="3 4" key="1">
    <citation type="journal article" date="2015" name="Genome Biol. Evol.">
        <title>Comparative Genomics of a Bacterivorous Green Alga Reveals Evolutionary Causalities and Consequences of Phago-Mixotrophic Mode of Nutrition.</title>
        <authorList>
            <person name="Burns J.A."/>
            <person name="Paasch A."/>
            <person name="Narechania A."/>
            <person name="Kim E."/>
        </authorList>
    </citation>
    <scope>NUCLEOTIDE SEQUENCE [LARGE SCALE GENOMIC DNA]</scope>
    <source>
        <strain evidence="3 4">PLY_AMNH</strain>
    </source>
</reference>
<evidence type="ECO:0000256" key="2">
    <source>
        <dbReference type="SAM" id="MobiDB-lite"/>
    </source>
</evidence>
<protein>
    <submittedName>
        <fullName evidence="3">Uncharacterized protein</fullName>
    </submittedName>
</protein>
<gene>
    <name evidence="3" type="ORF">CYMTET_30286</name>
</gene>